<dbReference type="PANTHER" id="PTHR14428:SF5">
    <property type="entry name" value="NUCLEOLAR COMPLEX PROTEIN 3 HOMOLOG"/>
    <property type="match status" value="1"/>
</dbReference>
<evidence type="ECO:0000256" key="2">
    <source>
        <dbReference type="ARBA" id="ARBA00022989"/>
    </source>
</evidence>
<organism evidence="8 9">
    <name type="scientific">Daphnia sinensis</name>
    <dbReference type="NCBI Taxonomy" id="1820382"/>
    <lineage>
        <taxon>Eukaryota</taxon>
        <taxon>Metazoa</taxon>
        <taxon>Ecdysozoa</taxon>
        <taxon>Arthropoda</taxon>
        <taxon>Crustacea</taxon>
        <taxon>Branchiopoda</taxon>
        <taxon>Diplostraca</taxon>
        <taxon>Cladocera</taxon>
        <taxon>Anomopoda</taxon>
        <taxon>Daphniidae</taxon>
        <taxon>Daphnia</taxon>
        <taxon>Daphnia similis group</taxon>
    </lineage>
</organism>
<sequence length="709" mass="80973">MAKKGAKKAMVVSKTKRASHMRHKKTYTAGARACQPVVQTKMRPGDRTRSNNSRLNPQSNKNATTSIPGISKKKKMNNNKPIVKNPVVKEDDIDADEMMDRMDEEDVDFFKNKASKKEECGNVEEEYNEELFNKELTKKETRHLLPIKTKQGIVEQSIEVDYQTFDEEEDEEDEDVEKEEAPKSMAEISKLYNTLTPDIFITGFKLLSASLVELFKDLAPGFEIKCTNKPGDRLKKVTREVNGNEARLLKYYQMFLYKKLEDTLAPLKEMEKNPKNLEERTKRVAIFALKCLSDLLVAKPHFNFSKNIVHALIPFTAHKMDEVRLLVCSAFKKLFKDDKKGEISLHAVRLVNHLVKNKKHHQIPPDCLDILISLRIKDVNLDKEREEEINRCKTLTRKEKLLILSKTERRRRKKIERLEKEIVVARAEHSKGSKSKYRTETVKLVFTIYFRILKMDPKSGLMGVVLQGLAKFANTINVDFFTDLVEVFNKVIANDRLDYRQCLLCFLFKEKRAMSVIALLVSLLVLMILILVFVAYRRQSRKDKPLDFPDDIRENMINYSDEGGGEGDMTGYDLSVLRMTPDGKPLIGRSDDYGKLLKDEDLRPKRAAPGQVPDISQFLDDNKGRVDRDPDGLAYDDLRHYAYEGDGNSMGSLSSLASGTDDGDLDFECLSGFGPRFKKLADMYGDHSSESEDGEDGQQGGQSGSESWC</sequence>
<dbReference type="InterPro" id="IPR016024">
    <property type="entry name" value="ARM-type_fold"/>
</dbReference>
<evidence type="ECO:0000313" key="9">
    <source>
        <dbReference type="Proteomes" id="UP000820818"/>
    </source>
</evidence>
<dbReference type="InterPro" id="IPR027397">
    <property type="entry name" value="Catenin-bd_sf"/>
</dbReference>
<feature type="region of interest" description="Disordered" evidence="4">
    <location>
        <begin position="603"/>
        <end position="631"/>
    </location>
</feature>
<feature type="transmembrane region" description="Helical" evidence="5">
    <location>
        <begin position="513"/>
        <end position="536"/>
    </location>
</feature>
<evidence type="ECO:0000259" key="6">
    <source>
        <dbReference type="Pfam" id="PF01049"/>
    </source>
</evidence>
<gene>
    <name evidence="8" type="ORF">GHT06_008915</name>
</gene>
<feature type="region of interest" description="Disordered" evidence="4">
    <location>
        <begin position="684"/>
        <end position="709"/>
    </location>
</feature>
<dbReference type="GO" id="GO:0005730">
    <property type="term" value="C:nucleolus"/>
    <property type="evidence" value="ECO:0007669"/>
    <property type="project" value="TreeGrafter"/>
</dbReference>
<feature type="domain" description="Nucleolar complex-associated protein 3 N-terminal" evidence="7">
    <location>
        <begin position="180"/>
        <end position="255"/>
    </location>
</feature>
<feature type="compositionally biased region" description="Basic residues" evidence="4">
    <location>
        <begin position="14"/>
        <end position="26"/>
    </location>
</feature>
<evidence type="ECO:0000259" key="7">
    <source>
        <dbReference type="Pfam" id="PF07540"/>
    </source>
</evidence>
<feature type="compositionally biased region" description="Polar residues" evidence="4">
    <location>
        <begin position="50"/>
        <end position="68"/>
    </location>
</feature>
<dbReference type="Gene3D" id="4.10.900.10">
    <property type="entry name" value="TCF3-CBD (Catenin binding domain)"/>
    <property type="match status" value="1"/>
</dbReference>
<dbReference type="FunFam" id="4.10.900.10:FF:000012">
    <property type="entry name" value="Putative DE-cadherin"/>
    <property type="match status" value="1"/>
</dbReference>
<dbReference type="GO" id="GO:0005509">
    <property type="term" value="F:calcium ion binding"/>
    <property type="evidence" value="ECO:0007669"/>
    <property type="project" value="InterPro"/>
</dbReference>
<name>A0AAD5PYV4_9CRUS</name>
<dbReference type="InterPro" id="IPR000233">
    <property type="entry name" value="Cadherin_Y-type_LIR"/>
</dbReference>
<keyword evidence="9" id="KW-1185">Reference proteome</keyword>
<protein>
    <recommendedName>
        <fullName evidence="10">Nucleolar complex-associated protein 3-like protein</fullName>
    </recommendedName>
</protein>
<evidence type="ECO:0000256" key="1">
    <source>
        <dbReference type="ARBA" id="ARBA00022692"/>
    </source>
</evidence>
<comment type="caution">
    <text evidence="8">The sequence shown here is derived from an EMBL/GenBank/DDBJ whole genome shotgun (WGS) entry which is preliminary data.</text>
</comment>
<dbReference type="Pfam" id="PF01049">
    <property type="entry name" value="CADH_Y-type_LIR"/>
    <property type="match status" value="1"/>
</dbReference>
<dbReference type="InterPro" id="IPR016903">
    <property type="entry name" value="Nucleolar_cplx-assoc_3"/>
</dbReference>
<accession>A0AAD5PYV4</accession>
<dbReference type="GO" id="GO:0007156">
    <property type="term" value="P:homophilic cell adhesion via plasma membrane adhesion molecules"/>
    <property type="evidence" value="ECO:0007669"/>
    <property type="project" value="InterPro"/>
</dbReference>
<evidence type="ECO:0000313" key="8">
    <source>
        <dbReference type="EMBL" id="KAI9565141.1"/>
    </source>
</evidence>
<evidence type="ECO:0000256" key="5">
    <source>
        <dbReference type="SAM" id="Phobius"/>
    </source>
</evidence>
<dbReference type="EMBL" id="WJBH02000001">
    <property type="protein sequence ID" value="KAI9565141.1"/>
    <property type="molecule type" value="Genomic_DNA"/>
</dbReference>
<comment type="function">
    <text evidence="3">Cadherins are calcium-dependent cell adhesion proteins.</text>
</comment>
<dbReference type="PANTHER" id="PTHR14428">
    <property type="entry name" value="NUCLEOLAR COMPLEX PROTEIN 3"/>
    <property type="match status" value="1"/>
</dbReference>
<dbReference type="AlphaFoldDB" id="A0AAD5PYV4"/>
<evidence type="ECO:0000256" key="4">
    <source>
        <dbReference type="SAM" id="MobiDB-lite"/>
    </source>
</evidence>
<dbReference type="GO" id="GO:0009887">
    <property type="term" value="P:animal organ morphogenesis"/>
    <property type="evidence" value="ECO:0007669"/>
    <property type="project" value="UniProtKB-ARBA"/>
</dbReference>
<reference evidence="8 9" key="1">
    <citation type="submission" date="2022-05" db="EMBL/GenBank/DDBJ databases">
        <title>A multi-omics perspective on studying reproductive biology in Daphnia sinensis.</title>
        <authorList>
            <person name="Jia J."/>
        </authorList>
    </citation>
    <scope>NUCLEOTIDE SEQUENCE [LARGE SCALE GENOMIC DNA]</scope>
    <source>
        <strain evidence="8 9">WSL</strain>
    </source>
</reference>
<dbReference type="GO" id="GO:0003682">
    <property type="term" value="F:chromatin binding"/>
    <property type="evidence" value="ECO:0007669"/>
    <property type="project" value="TreeGrafter"/>
</dbReference>
<feature type="region of interest" description="Disordered" evidence="4">
    <location>
        <begin position="1"/>
        <end position="81"/>
    </location>
</feature>
<feature type="domain" description="Cadherin Y-type LIR-motif" evidence="6">
    <location>
        <begin position="627"/>
        <end position="685"/>
    </location>
</feature>
<dbReference type="SUPFAM" id="SSF48371">
    <property type="entry name" value="ARM repeat"/>
    <property type="match status" value="1"/>
</dbReference>
<dbReference type="Proteomes" id="UP000820818">
    <property type="component" value="Linkage Group LG1"/>
</dbReference>
<evidence type="ECO:0008006" key="10">
    <source>
        <dbReference type="Google" id="ProtNLM"/>
    </source>
</evidence>
<dbReference type="Pfam" id="PF07540">
    <property type="entry name" value="NOC3p"/>
    <property type="match status" value="1"/>
</dbReference>
<dbReference type="InterPro" id="IPR011501">
    <property type="entry name" value="Noc3_N"/>
</dbReference>
<proteinExistence type="predicted"/>
<keyword evidence="5" id="KW-0472">Membrane</keyword>
<feature type="compositionally biased region" description="Basic and acidic residues" evidence="4">
    <location>
        <begin position="620"/>
        <end position="631"/>
    </location>
</feature>
<keyword evidence="2 5" id="KW-1133">Transmembrane helix</keyword>
<evidence type="ECO:0000256" key="3">
    <source>
        <dbReference type="RuleBase" id="RU004357"/>
    </source>
</evidence>
<keyword evidence="1 5" id="KW-0812">Transmembrane</keyword>
<dbReference type="GO" id="GO:0006270">
    <property type="term" value="P:DNA replication initiation"/>
    <property type="evidence" value="ECO:0007669"/>
    <property type="project" value="TreeGrafter"/>
</dbReference>